<proteinExistence type="predicted"/>
<evidence type="ECO:0000313" key="6">
    <source>
        <dbReference type="EMBL" id="CAF4028164.1"/>
    </source>
</evidence>
<feature type="repeat" description="ANK" evidence="3">
    <location>
        <begin position="206"/>
        <end position="238"/>
    </location>
</feature>
<dbReference type="SUPFAM" id="SSF48403">
    <property type="entry name" value="Ankyrin repeat"/>
    <property type="match status" value="1"/>
</dbReference>
<evidence type="ECO:0000313" key="5">
    <source>
        <dbReference type="EMBL" id="CAF1220071.1"/>
    </source>
</evidence>
<evidence type="ECO:0000256" key="1">
    <source>
        <dbReference type="ARBA" id="ARBA00022737"/>
    </source>
</evidence>
<dbReference type="InterPro" id="IPR002110">
    <property type="entry name" value="Ankyrin_rpt"/>
</dbReference>
<evidence type="ECO:0000313" key="7">
    <source>
        <dbReference type="Proteomes" id="UP000677228"/>
    </source>
</evidence>
<feature type="compositionally biased region" description="Acidic residues" evidence="4">
    <location>
        <begin position="523"/>
        <end position="532"/>
    </location>
</feature>
<feature type="region of interest" description="Disordered" evidence="4">
    <location>
        <begin position="511"/>
        <end position="551"/>
    </location>
</feature>
<dbReference type="Pfam" id="PF12796">
    <property type="entry name" value="Ank_2"/>
    <property type="match status" value="1"/>
</dbReference>
<evidence type="ECO:0000256" key="2">
    <source>
        <dbReference type="ARBA" id="ARBA00023043"/>
    </source>
</evidence>
<reference evidence="5" key="1">
    <citation type="submission" date="2021-02" db="EMBL/GenBank/DDBJ databases">
        <authorList>
            <person name="Nowell W R."/>
        </authorList>
    </citation>
    <scope>NUCLEOTIDE SEQUENCE</scope>
</reference>
<dbReference type="Gene3D" id="1.25.40.20">
    <property type="entry name" value="Ankyrin repeat-containing domain"/>
    <property type="match status" value="1"/>
</dbReference>
<keyword evidence="1" id="KW-0677">Repeat</keyword>
<dbReference type="PROSITE" id="PS50088">
    <property type="entry name" value="ANK_REPEAT"/>
    <property type="match status" value="1"/>
</dbReference>
<comment type="caution">
    <text evidence="5">The sequence shown here is derived from an EMBL/GenBank/DDBJ whole genome shotgun (WGS) entry which is preliminary data.</text>
</comment>
<sequence>MGDDDDKKYLKKCLRDTIDAVHEAIAQLRPNQQNAQASTTDIHSFTLDKSEDTQMDVLRMEIENTVKNNAKHLSDICRNYLFNFLQQYHFDEKTRKFTNSFNMDSLNPFEHDLEAALAAIDAFTAAWNGDKDTVLQFVNKYPTLKDKPGLHGTTLLYSAAKNNREILVRYLVQEVHCAINAQNQQELEDVLQIHLASTYRNISPSAGSTALHGACFNGHLNIVKYLIKYNADYFIRNQLLETPLMNGQIYSQIQAFFEDFLILGYSVTTKKLPEKPISERTKDEIFDCIWEYTSSDDQQWIRFSHDESKELNKALIVLPDQEMQRTVYLGTPPNTFSASIIEFRRSGKNRDPKSHRAWVRCRGSSIINFDCFSRWQIMLFKHNEITTQSEPSMNIVDIPTIYDSHFQLQLNCWYNCTRNINSHLDNAMNYRRKRITFDLQFVGNDLEFDLQTFTFTNREQTISGCIRWIPKLIANDERYRNKIQEVDNYENLSHVQPIPFTTKRLQEISKISHTTSTSRSDDDIYEEDENDQDSASPSLLSRNVDDDDLDDTEQFIRDREDKYLRDRGQAYERVRDRGLSC</sequence>
<dbReference type="AlphaFoldDB" id="A0A8S2ERH8"/>
<dbReference type="Proteomes" id="UP000677228">
    <property type="component" value="Unassembled WGS sequence"/>
</dbReference>
<dbReference type="Proteomes" id="UP000682733">
    <property type="component" value="Unassembled WGS sequence"/>
</dbReference>
<gene>
    <name evidence="5" type="ORF">OVA965_LOCUS24874</name>
    <name evidence="6" type="ORF">TMI583_LOCUS25597</name>
</gene>
<dbReference type="InterPro" id="IPR036770">
    <property type="entry name" value="Ankyrin_rpt-contain_sf"/>
</dbReference>
<evidence type="ECO:0000256" key="3">
    <source>
        <dbReference type="PROSITE-ProRule" id="PRU00023"/>
    </source>
</evidence>
<dbReference type="EMBL" id="CAJNOK010015179">
    <property type="protein sequence ID" value="CAF1220071.1"/>
    <property type="molecule type" value="Genomic_DNA"/>
</dbReference>
<dbReference type="EMBL" id="CAJOBA010036716">
    <property type="protein sequence ID" value="CAF4028164.1"/>
    <property type="molecule type" value="Genomic_DNA"/>
</dbReference>
<name>A0A8S2ERH8_9BILA</name>
<protein>
    <submittedName>
        <fullName evidence="5">Uncharacterized protein</fullName>
    </submittedName>
</protein>
<accession>A0A8S2ERH8</accession>
<dbReference type="PANTHER" id="PTHR24126">
    <property type="entry name" value="ANKYRIN REPEAT, PH AND SEC7 DOMAIN CONTAINING PROTEIN SECG-RELATED"/>
    <property type="match status" value="1"/>
</dbReference>
<dbReference type="SMART" id="SM00248">
    <property type="entry name" value="ANK"/>
    <property type="match status" value="2"/>
</dbReference>
<dbReference type="PROSITE" id="PS50297">
    <property type="entry name" value="ANK_REP_REGION"/>
    <property type="match status" value="1"/>
</dbReference>
<keyword evidence="2 3" id="KW-0040">ANK repeat</keyword>
<evidence type="ECO:0000256" key="4">
    <source>
        <dbReference type="SAM" id="MobiDB-lite"/>
    </source>
</evidence>
<dbReference type="PANTHER" id="PTHR24126:SF14">
    <property type="entry name" value="ANK_REP_REGION DOMAIN-CONTAINING PROTEIN"/>
    <property type="match status" value="1"/>
</dbReference>
<organism evidence="5 7">
    <name type="scientific">Didymodactylos carnosus</name>
    <dbReference type="NCBI Taxonomy" id="1234261"/>
    <lineage>
        <taxon>Eukaryota</taxon>
        <taxon>Metazoa</taxon>
        <taxon>Spiralia</taxon>
        <taxon>Gnathifera</taxon>
        <taxon>Rotifera</taxon>
        <taxon>Eurotatoria</taxon>
        <taxon>Bdelloidea</taxon>
        <taxon>Philodinida</taxon>
        <taxon>Philodinidae</taxon>
        <taxon>Didymodactylos</taxon>
    </lineage>
</organism>